<dbReference type="EMBL" id="JAFKCV010000028">
    <property type="protein sequence ID" value="MBN7827759.1"/>
    <property type="molecule type" value="Genomic_DNA"/>
</dbReference>
<reference evidence="1" key="1">
    <citation type="submission" date="2021-03" db="EMBL/GenBank/DDBJ databases">
        <title>novel species isolated from a fishpond in China.</title>
        <authorList>
            <person name="Lu H."/>
            <person name="Cai Z."/>
        </authorList>
    </citation>
    <scope>NUCLEOTIDE SEQUENCE</scope>
    <source>
        <strain evidence="1">JCM 30855</strain>
    </source>
</reference>
<protein>
    <submittedName>
        <fullName evidence="1">Uncharacterized protein</fullName>
    </submittedName>
</protein>
<organism evidence="1 2">
    <name type="scientific">Bowmanella dokdonensis</name>
    <dbReference type="NCBI Taxonomy" id="751969"/>
    <lineage>
        <taxon>Bacteria</taxon>
        <taxon>Pseudomonadati</taxon>
        <taxon>Pseudomonadota</taxon>
        <taxon>Gammaproteobacteria</taxon>
        <taxon>Alteromonadales</taxon>
        <taxon>Alteromonadaceae</taxon>
        <taxon>Bowmanella</taxon>
    </lineage>
</organism>
<name>A0A939IT24_9ALTE</name>
<keyword evidence="2" id="KW-1185">Reference proteome</keyword>
<evidence type="ECO:0000313" key="2">
    <source>
        <dbReference type="Proteomes" id="UP000664654"/>
    </source>
</evidence>
<evidence type="ECO:0000313" key="1">
    <source>
        <dbReference type="EMBL" id="MBN7827759.1"/>
    </source>
</evidence>
<dbReference type="Proteomes" id="UP000664654">
    <property type="component" value="Unassembled WGS sequence"/>
</dbReference>
<accession>A0A939IT24</accession>
<proteinExistence type="predicted"/>
<comment type="caution">
    <text evidence="1">The sequence shown here is derived from an EMBL/GenBank/DDBJ whole genome shotgun (WGS) entry which is preliminary data.</text>
</comment>
<dbReference type="RefSeq" id="WP_206575867.1">
    <property type="nucleotide sequence ID" value="NZ_JAFKCV010000028.1"/>
</dbReference>
<gene>
    <name evidence="1" type="ORF">J0A66_21195</name>
</gene>
<sequence>MKSKSLILLCLSGLLVNGCSVLPLQTKIKENHFRFENFKRDIENDKEYVHLLCANHKPVGWTQPKQYPSGEHDLWVRAVTYRSHIPHSRKEAFAHIKVTLEPEKSYMLNREIRGDKIAMWIQEVDTGTCVSEVVTAQLERPLGWDYHQRVQQCRQGSI</sequence>
<dbReference type="AlphaFoldDB" id="A0A939IT24"/>